<organism evidence="2 3">
    <name type="scientific">Mesorhizobium tianshanense</name>
    <dbReference type="NCBI Taxonomy" id="39844"/>
    <lineage>
        <taxon>Bacteria</taxon>
        <taxon>Pseudomonadati</taxon>
        <taxon>Pseudomonadota</taxon>
        <taxon>Alphaproteobacteria</taxon>
        <taxon>Hyphomicrobiales</taxon>
        <taxon>Phyllobacteriaceae</taxon>
        <taxon>Mesorhizobium</taxon>
    </lineage>
</organism>
<dbReference type="EMBL" id="VLKT01000002">
    <property type="protein sequence ID" value="TWI42629.1"/>
    <property type="molecule type" value="Genomic_DNA"/>
</dbReference>
<keyword evidence="3" id="KW-1185">Reference proteome</keyword>
<proteinExistence type="predicted"/>
<evidence type="ECO:0000256" key="1">
    <source>
        <dbReference type="SAM" id="MobiDB-lite"/>
    </source>
</evidence>
<name>A0A562PDZ0_9HYPH</name>
<evidence type="ECO:0000313" key="2">
    <source>
        <dbReference type="EMBL" id="TWI42629.1"/>
    </source>
</evidence>
<reference evidence="2 3" key="1">
    <citation type="journal article" date="2015" name="Stand. Genomic Sci.">
        <title>Genomic Encyclopedia of Bacterial and Archaeal Type Strains, Phase III: the genomes of soil and plant-associated and newly described type strains.</title>
        <authorList>
            <person name="Whitman W.B."/>
            <person name="Woyke T."/>
            <person name="Klenk H.P."/>
            <person name="Zhou Y."/>
            <person name="Lilburn T.G."/>
            <person name="Beck B.J."/>
            <person name="De Vos P."/>
            <person name="Vandamme P."/>
            <person name="Eisen J.A."/>
            <person name="Garrity G."/>
            <person name="Hugenholtz P."/>
            <person name="Kyrpides N.C."/>
        </authorList>
    </citation>
    <scope>NUCLEOTIDE SEQUENCE [LARGE SCALE GENOMIC DNA]</scope>
    <source>
        <strain evidence="2 3">CGMCC 1.2546</strain>
    </source>
</reference>
<comment type="caution">
    <text evidence="2">The sequence shown here is derived from an EMBL/GenBank/DDBJ whole genome shotgun (WGS) entry which is preliminary data.</text>
</comment>
<accession>A0A562PDZ0</accession>
<sequence>MGKSLLTRIANRIAKGNSGQSDLSPRGEEVASVDASLFSPRGEGGRVAAG</sequence>
<protein>
    <submittedName>
        <fullName evidence="2">Uncharacterized protein</fullName>
    </submittedName>
</protein>
<feature type="region of interest" description="Disordered" evidence="1">
    <location>
        <begin position="13"/>
        <end position="50"/>
    </location>
</feature>
<dbReference type="Proteomes" id="UP000317122">
    <property type="component" value="Unassembled WGS sequence"/>
</dbReference>
<dbReference type="AlphaFoldDB" id="A0A562PDZ0"/>
<gene>
    <name evidence="2" type="ORF">IQ26_00390</name>
</gene>
<evidence type="ECO:0000313" key="3">
    <source>
        <dbReference type="Proteomes" id="UP000317122"/>
    </source>
</evidence>